<sequence length="65" mass="7301">MILDLGTRKKKQVKGLRRGEGKLMNRISIVLDELKKSGQIAVSAQPIVLVVREKREKGLKALFKS</sequence>
<organism evidence="1 2">
    <name type="scientific">Massilia frigida</name>
    <dbReference type="NCBI Taxonomy" id="2609281"/>
    <lineage>
        <taxon>Bacteria</taxon>
        <taxon>Pseudomonadati</taxon>
        <taxon>Pseudomonadota</taxon>
        <taxon>Betaproteobacteria</taxon>
        <taxon>Burkholderiales</taxon>
        <taxon>Oxalobacteraceae</taxon>
        <taxon>Telluria group</taxon>
        <taxon>Massilia</taxon>
    </lineage>
</organism>
<evidence type="ECO:0000313" key="2">
    <source>
        <dbReference type="Proteomes" id="UP000621455"/>
    </source>
</evidence>
<keyword evidence="2" id="KW-1185">Reference proteome</keyword>
<comment type="caution">
    <text evidence="1">The sequence shown here is derived from an EMBL/GenBank/DDBJ whole genome shotgun (WGS) entry which is preliminary data.</text>
</comment>
<protein>
    <submittedName>
        <fullName evidence="1">Uncharacterized protein</fullName>
    </submittedName>
</protein>
<gene>
    <name evidence="1" type="ORF">F2P44_19430</name>
</gene>
<accession>A0ABX0NJ85</accession>
<reference evidence="1 2" key="1">
    <citation type="submission" date="2019-10" db="EMBL/GenBank/DDBJ databases">
        <title>Taxonomy of Antarctic Massilia spp.: description of Massilia rubra sp. nov., Massilia aquatica sp. nov., Massilia mucilaginosa sp. nov., Massilia frigida sp. nov. isolated from streams, lakes and regoliths.</title>
        <authorList>
            <person name="Holochova P."/>
            <person name="Sedlacek I."/>
            <person name="Kralova S."/>
            <person name="Maslanova I."/>
            <person name="Busse H.-J."/>
            <person name="Stankova E."/>
            <person name="Vrbovska V."/>
            <person name="Kovarovic V."/>
            <person name="Bartak M."/>
            <person name="Svec P."/>
            <person name="Pantucek R."/>
        </authorList>
    </citation>
    <scope>NUCLEOTIDE SEQUENCE [LARGE SCALE GENOMIC DNA]</scope>
    <source>
        <strain evidence="1 2">CCM 8695</strain>
    </source>
</reference>
<evidence type="ECO:0000313" key="1">
    <source>
        <dbReference type="EMBL" id="NHZ81430.1"/>
    </source>
</evidence>
<dbReference type="Proteomes" id="UP000621455">
    <property type="component" value="Unassembled WGS sequence"/>
</dbReference>
<dbReference type="Pfam" id="PF19702">
    <property type="entry name" value="DUF6200"/>
    <property type="match status" value="1"/>
</dbReference>
<name>A0ABX0NJ85_9BURK</name>
<dbReference type="InterPro" id="IPR045680">
    <property type="entry name" value="DUF6200"/>
</dbReference>
<proteinExistence type="predicted"/>
<dbReference type="EMBL" id="WHJG01000021">
    <property type="protein sequence ID" value="NHZ81430.1"/>
    <property type="molecule type" value="Genomic_DNA"/>
</dbReference>